<accession>A0A8H4AAB9</accession>
<keyword evidence="2" id="KW-0547">Nucleotide-binding</keyword>
<reference evidence="2 3" key="1">
    <citation type="journal article" date="2019" name="Environ. Microbiol.">
        <title>At the nexus of three kingdoms: the genome of the mycorrhizal fungus Gigaspora margarita provides insights into plant, endobacterial and fungal interactions.</title>
        <authorList>
            <person name="Venice F."/>
            <person name="Ghignone S."/>
            <person name="Salvioli di Fossalunga A."/>
            <person name="Amselem J."/>
            <person name="Novero M."/>
            <person name="Xianan X."/>
            <person name="Sedzielewska Toro K."/>
            <person name="Morin E."/>
            <person name="Lipzen A."/>
            <person name="Grigoriev I.V."/>
            <person name="Henrissat B."/>
            <person name="Martin F.M."/>
            <person name="Bonfante P."/>
        </authorList>
    </citation>
    <scope>NUCLEOTIDE SEQUENCE [LARGE SCALE GENOMIC DNA]</scope>
    <source>
        <strain evidence="2 3">BEG34</strain>
    </source>
</reference>
<keyword evidence="2" id="KW-0378">Hydrolase</keyword>
<dbReference type="EMBL" id="WTPW01000982">
    <property type="protein sequence ID" value="KAF0464962.1"/>
    <property type="molecule type" value="Genomic_DNA"/>
</dbReference>
<feature type="region of interest" description="Disordered" evidence="1">
    <location>
        <begin position="357"/>
        <end position="394"/>
    </location>
</feature>
<comment type="caution">
    <text evidence="2">The sequence shown here is derived from an EMBL/GenBank/DDBJ whole genome shotgun (WGS) entry which is preliminary data.</text>
</comment>
<dbReference type="GO" id="GO:0004386">
    <property type="term" value="F:helicase activity"/>
    <property type="evidence" value="ECO:0007669"/>
    <property type="project" value="UniProtKB-KW"/>
</dbReference>
<proteinExistence type="predicted"/>
<dbReference type="Proteomes" id="UP000439903">
    <property type="component" value="Unassembled WGS sequence"/>
</dbReference>
<evidence type="ECO:0000313" key="3">
    <source>
        <dbReference type="Proteomes" id="UP000439903"/>
    </source>
</evidence>
<keyword evidence="3" id="KW-1185">Reference proteome</keyword>
<dbReference type="AlphaFoldDB" id="A0A8H4AAB9"/>
<evidence type="ECO:0000313" key="2">
    <source>
        <dbReference type="EMBL" id="KAF0464962.1"/>
    </source>
</evidence>
<protein>
    <submittedName>
        <fullName evidence="2">Highly derived d5-like helicase-primase: PROVISIONAL</fullName>
    </submittedName>
</protein>
<gene>
    <name evidence="2" type="ORF">F8M41_026394</name>
</gene>
<keyword evidence="2" id="KW-0067">ATP-binding</keyword>
<evidence type="ECO:0000256" key="1">
    <source>
        <dbReference type="SAM" id="MobiDB-lite"/>
    </source>
</evidence>
<organism evidence="2 3">
    <name type="scientific">Gigaspora margarita</name>
    <dbReference type="NCBI Taxonomy" id="4874"/>
    <lineage>
        <taxon>Eukaryota</taxon>
        <taxon>Fungi</taxon>
        <taxon>Fungi incertae sedis</taxon>
        <taxon>Mucoromycota</taxon>
        <taxon>Glomeromycotina</taxon>
        <taxon>Glomeromycetes</taxon>
        <taxon>Diversisporales</taxon>
        <taxon>Gigasporaceae</taxon>
        <taxon>Gigaspora</taxon>
    </lineage>
</organism>
<keyword evidence="2" id="KW-0347">Helicase</keyword>
<dbReference type="OrthoDB" id="2344602at2759"/>
<name>A0A8H4AAB9_GIGMA</name>
<sequence>MATVQKTRKPKTNNFTSILDQILKKYNLSAESNPLQLRAHANELGTMLPDWKARKDVKEALHRRLFKDNQIEALVPDKRGKKLTIKERAQYCAKTDDAWDIWLHALDLAVPKNNTDEAIVAASSCLSQFRKELAEAGVDPEQINIYAKLPNVTQASNKIQKRKLEQGLISRPKTPKHFSLEVGLRRLQNIRTTETPTLQDLADVIMMMSMRPAEATTLRIIHYEPDESNPPEWYNPDYSWYCTGYIKNKGEAKHNSEPRPFLSMEKNPERARELLTWIQNAIAIGKLRDPVYSINGKRSTGVFSKFLKPYGITAKRLRKIGGKHASRVHSGQNSTSQHLAFLSRIAMRHKMDRHDSGMYYAEGDTSNSDLDSDPEPEPETLAPTPKPINENTSEIEDIYDLYGSI</sequence>